<feature type="compositionally biased region" description="Low complexity" evidence="1">
    <location>
        <begin position="95"/>
        <end position="109"/>
    </location>
</feature>
<evidence type="ECO:0000313" key="3">
    <source>
        <dbReference type="Proteomes" id="UP000092445"/>
    </source>
</evidence>
<reference evidence="2" key="2">
    <citation type="submission" date="2020-05" db="UniProtKB">
        <authorList>
            <consortium name="EnsemblMetazoa"/>
        </authorList>
    </citation>
    <scope>IDENTIFICATION</scope>
    <source>
        <strain evidence="2">IAEA</strain>
    </source>
</reference>
<dbReference type="AlphaFoldDB" id="A0A1A9ZV36"/>
<proteinExistence type="predicted"/>
<evidence type="ECO:0000313" key="2">
    <source>
        <dbReference type="EnsemblMetazoa" id="GPAI025956-PA"/>
    </source>
</evidence>
<dbReference type="Proteomes" id="UP000092445">
    <property type="component" value="Unassembled WGS sequence"/>
</dbReference>
<reference evidence="3" key="1">
    <citation type="submission" date="2014-03" db="EMBL/GenBank/DDBJ databases">
        <authorList>
            <person name="Aksoy S."/>
            <person name="Warren W."/>
            <person name="Wilson R.K."/>
        </authorList>
    </citation>
    <scope>NUCLEOTIDE SEQUENCE [LARGE SCALE GENOMIC DNA]</scope>
    <source>
        <strain evidence="3">IAEA</strain>
    </source>
</reference>
<feature type="region of interest" description="Disordered" evidence="1">
    <location>
        <begin position="95"/>
        <end position="129"/>
    </location>
</feature>
<dbReference type="EnsemblMetazoa" id="GPAI025956-RA">
    <property type="protein sequence ID" value="GPAI025956-PA"/>
    <property type="gene ID" value="GPAI025956"/>
</dbReference>
<accession>A0A1A9ZV36</accession>
<protein>
    <submittedName>
        <fullName evidence="2">Uncharacterized protein</fullName>
    </submittedName>
</protein>
<organism evidence="2 3">
    <name type="scientific">Glossina pallidipes</name>
    <name type="common">Tsetse fly</name>
    <dbReference type="NCBI Taxonomy" id="7398"/>
    <lineage>
        <taxon>Eukaryota</taxon>
        <taxon>Metazoa</taxon>
        <taxon>Ecdysozoa</taxon>
        <taxon>Arthropoda</taxon>
        <taxon>Hexapoda</taxon>
        <taxon>Insecta</taxon>
        <taxon>Pterygota</taxon>
        <taxon>Neoptera</taxon>
        <taxon>Endopterygota</taxon>
        <taxon>Diptera</taxon>
        <taxon>Brachycera</taxon>
        <taxon>Muscomorpha</taxon>
        <taxon>Hippoboscoidea</taxon>
        <taxon>Glossinidae</taxon>
        <taxon>Glossina</taxon>
    </lineage>
</organism>
<feature type="compositionally biased region" description="Low complexity" evidence="1">
    <location>
        <begin position="117"/>
        <end position="129"/>
    </location>
</feature>
<sequence>MHSTIHMETALIPFHSNRFIVPSFTSAPAAEERILFNIDKQIMQYLKLDSQQNAVIFLTPSSGPLSLLITDVRKKVDLLGWSLLPSAEPLCKKVSSKQVSAKQTSSKPAPSKPAPSKPASSKEASSAQS</sequence>
<dbReference type="VEuPathDB" id="VectorBase:GPAI025956"/>
<keyword evidence="3" id="KW-1185">Reference proteome</keyword>
<evidence type="ECO:0000256" key="1">
    <source>
        <dbReference type="SAM" id="MobiDB-lite"/>
    </source>
</evidence>
<name>A0A1A9ZV36_GLOPL</name>